<evidence type="ECO:0000259" key="5">
    <source>
        <dbReference type="SMART" id="SM00249"/>
    </source>
</evidence>
<name>A0A8S3Y0Q2_PARAO</name>
<dbReference type="InterPro" id="IPR019787">
    <property type="entry name" value="Znf_PHD-finger"/>
</dbReference>
<comment type="caution">
    <text evidence="6">The sequence shown here is derived from an EMBL/GenBank/DDBJ whole genome shotgun (WGS) entry which is preliminary data.</text>
</comment>
<keyword evidence="1" id="KW-0479">Metal-binding</keyword>
<organism evidence="6 7">
    <name type="scientific">Parnassius apollo</name>
    <name type="common">Apollo butterfly</name>
    <name type="synonym">Papilio apollo</name>
    <dbReference type="NCBI Taxonomy" id="110799"/>
    <lineage>
        <taxon>Eukaryota</taxon>
        <taxon>Metazoa</taxon>
        <taxon>Ecdysozoa</taxon>
        <taxon>Arthropoda</taxon>
        <taxon>Hexapoda</taxon>
        <taxon>Insecta</taxon>
        <taxon>Pterygota</taxon>
        <taxon>Neoptera</taxon>
        <taxon>Endopterygota</taxon>
        <taxon>Lepidoptera</taxon>
        <taxon>Glossata</taxon>
        <taxon>Ditrysia</taxon>
        <taxon>Papilionoidea</taxon>
        <taxon>Papilionidae</taxon>
        <taxon>Parnassiinae</taxon>
        <taxon>Parnassini</taxon>
        <taxon>Parnassius</taxon>
        <taxon>Parnassius</taxon>
    </lineage>
</organism>
<reference evidence="6" key="1">
    <citation type="submission" date="2021-04" db="EMBL/GenBank/DDBJ databases">
        <authorList>
            <person name="Tunstrom K."/>
        </authorList>
    </citation>
    <scope>NUCLEOTIDE SEQUENCE</scope>
</reference>
<keyword evidence="2" id="KW-0863">Zinc-finger</keyword>
<evidence type="ECO:0000256" key="1">
    <source>
        <dbReference type="ARBA" id="ARBA00022723"/>
    </source>
</evidence>
<dbReference type="GO" id="GO:0008270">
    <property type="term" value="F:zinc ion binding"/>
    <property type="evidence" value="ECO:0007669"/>
    <property type="project" value="UniProtKB-KW"/>
</dbReference>
<dbReference type="Pfam" id="PF00628">
    <property type="entry name" value="PHD"/>
    <property type="match status" value="1"/>
</dbReference>
<evidence type="ECO:0000256" key="3">
    <source>
        <dbReference type="ARBA" id="ARBA00022833"/>
    </source>
</evidence>
<dbReference type="AlphaFoldDB" id="A0A8S3Y0Q2"/>
<dbReference type="Proteomes" id="UP000691718">
    <property type="component" value="Unassembled WGS sequence"/>
</dbReference>
<gene>
    <name evidence="6" type="ORF">PAPOLLO_LOCUS24205</name>
</gene>
<feature type="coiled-coil region" evidence="4">
    <location>
        <begin position="84"/>
        <end position="111"/>
    </location>
</feature>
<sequence length="148" mass="16738">MVKSGACGRYLPATDVIICGKCDVSYHRACLNLSEKTKISASWMCPACKNKVPHTGDHSNTPVKCQEVGDSSPTHKDIDIGLEIRLFRNELSAMRNELKEMRDNITMLKDTVLACNKNLEKMDCRVTKLEKLYEERLIKCDTKTLESK</sequence>
<feature type="domain" description="Zinc finger PHD-type" evidence="5">
    <location>
        <begin position="6"/>
        <end position="49"/>
    </location>
</feature>
<dbReference type="EMBL" id="CAJQZP010001459">
    <property type="protein sequence ID" value="CAG5048381.1"/>
    <property type="molecule type" value="Genomic_DNA"/>
</dbReference>
<dbReference type="SMART" id="SM00249">
    <property type="entry name" value="PHD"/>
    <property type="match status" value="1"/>
</dbReference>
<evidence type="ECO:0000256" key="4">
    <source>
        <dbReference type="SAM" id="Coils"/>
    </source>
</evidence>
<protein>
    <submittedName>
        <fullName evidence="6">(apollo) hypothetical protein</fullName>
    </submittedName>
</protein>
<evidence type="ECO:0000313" key="7">
    <source>
        <dbReference type="Proteomes" id="UP000691718"/>
    </source>
</evidence>
<evidence type="ECO:0000313" key="6">
    <source>
        <dbReference type="EMBL" id="CAG5048381.1"/>
    </source>
</evidence>
<proteinExistence type="predicted"/>
<evidence type="ECO:0000256" key="2">
    <source>
        <dbReference type="ARBA" id="ARBA00022771"/>
    </source>
</evidence>
<dbReference type="InterPro" id="IPR001965">
    <property type="entry name" value="Znf_PHD"/>
</dbReference>
<keyword evidence="3" id="KW-0862">Zinc</keyword>
<dbReference type="OrthoDB" id="7490514at2759"/>
<accession>A0A8S3Y0Q2</accession>
<keyword evidence="4" id="KW-0175">Coiled coil</keyword>
<keyword evidence="7" id="KW-1185">Reference proteome</keyword>